<sequence>MYIRLITIVAACWLLIVATFHGYHCRKCSVSFDRGSKRLTVQRKTTFAAAYLSRNSVWNVDVYGISAKKSLHAIQDDGNNSKSTEPLVTGVWNTLAKTGTVASPLVVETTSRLEYNRTAILDTFNAAKKADTALTGNTFGEIDQQFFARFDGDNGAERSIVAEQVIGPAVEIVKVPYRFLLSLSDIRGDLISNHSLLQKQPPKDDVLHAYLAHIENLKRLNLGQLMTEPARCCSNDDETTNENLIGIRHDKDRHVCESFDRSTHSGSNIDVESTCNGDLGVNGNIATGHSGDGFEERLSALIASKKLSMLRTLLIADSVLSTGDAITVALENKTYELMHLNRNERELLLLSLGLAGLYQRAIFSFVMHLLHDPFAIPTLCEADVVRLNWVHHLLTKDMGHLPMLMPVSAYNQIQEPIVCHRLRQRLIAVNDAMTAALDPLSVVQDRIEQLSQAHYKVEDTTPLQSGCGPLMENRKINAELAMEEIESEILAFQGGKDSTVHTAPFEWSIDDVHGLLAGEDRPSFEPTEKADFVDVSSAFESYLTGTLQPQLYKHVSPSSWLQAINNVITQRTFTKLFASVVAHNIRTIGRVENSAGDDYTKRSFLHNRAPGIMAKLTTGSPSDSMSVGVEEKESYIVPFLDLVNHDSADPNCTIEMDSSGGGGFILKSLRAIQPGEELRVNYGNWDNNVFLLDYGMLPPLQQDQGVLMEVEPALIARAAESTGMKELLPRSFPAGLPLEKRNLLLRVNLFEIPSDKGFLNLYNEPYFEGMPVEMYNEFASKFLARHNSNHPAFDDDIDMESIRQEKSEYHPVTGEIFDSEEVTGGKEPMKLIKISADGVPDERLIWALKICFCRTKKRLQWLEQQDPKYLATSVNSPLDIDVFKAASLVCCEYVKSKYRTTILDDLRKVSNKEVIAANSVAGGSSTSLEKLRKCNTVEIPNAMIACHALRAKMPLYKCASYLESIGRDFDRNVVH</sequence>
<dbReference type="Pfam" id="PF00856">
    <property type="entry name" value="SET"/>
    <property type="match status" value="1"/>
</dbReference>
<evidence type="ECO:0000313" key="4">
    <source>
        <dbReference type="Proteomes" id="UP000236319"/>
    </source>
</evidence>
<dbReference type="GeneID" id="39876221"/>
<evidence type="ECO:0000256" key="1">
    <source>
        <dbReference type="SAM" id="SignalP"/>
    </source>
</evidence>
<dbReference type="InterPro" id="IPR046341">
    <property type="entry name" value="SET_dom_sf"/>
</dbReference>
<comment type="caution">
    <text evidence="3">The sequence shown here is derived from an EMBL/GenBank/DDBJ whole genome shotgun (WGS) entry which is preliminary data.</text>
</comment>
<dbReference type="SUPFAM" id="SSF82199">
    <property type="entry name" value="SET domain"/>
    <property type="match status" value="1"/>
</dbReference>
<feature type="domain" description="SET" evidence="2">
    <location>
        <begin position="445"/>
        <end position="683"/>
    </location>
</feature>
<keyword evidence="4" id="KW-1185">Reference proteome</keyword>
<organism evidence="3 4">
    <name type="scientific">Babesia ovata</name>
    <dbReference type="NCBI Taxonomy" id="189622"/>
    <lineage>
        <taxon>Eukaryota</taxon>
        <taxon>Sar</taxon>
        <taxon>Alveolata</taxon>
        <taxon>Apicomplexa</taxon>
        <taxon>Aconoidasida</taxon>
        <taxon>Piroplasmida</taxon>
        <taxon>Babesiidae</taxon>
        <taxon>Babesia</taxon>
    </lineage>
</organism>
<dbReference type="EMBL" id="BDSA01000005">
    <property type="protein sequence ID" value="GBE62451.1"/>
    <property type="molecule type" value="Genomic_DNA"/>
</dbReference>
<gene>
    <name evidence="3" type="ORF">BOVATA_039440</name>
</gene>
<dbReference type="CDD" id="cd10527">
    <property type="entry name" value="SET_LSMT"/>
    <property type="match status" value="1"/>
</dbReference>
<dbReference type="VEuPathDB" id="PiroplasmaDB:BOVATA_039440"/>
<dbReference type="Gene3D" id="3.90.1410.10">
    <property type="entry name" value="set domain protein methyltransferase, domain 1"/>
    <property type="match status" value="1"/>
</dbReference>
<name>A0A2H6KHJ9_9APIC</name>
<protein>
    <submittedName>
        <fullName evidence="3">SET domain containing protein</fullName>
    </submittedName>
</protein>
<keyword evidence="1" id="KW-0732">Signal</keyword>
<dbReference type="OrthoDB" id="432202at2759"/>
<feature type="chain" id="PRO_5014140045" evidence="1">
    <location>
        <begin position="26"/>
        <end position="975"/>
    </location>
</feature>
<dbReference type="PROSITE" id="PS50280">
    <property type="entry name" value="SET"/>
    <property type="match status" value="1"/>
</dbReference>
<accession>A0A2H6KHJ9</accession>
<dbReference type="InterPro" id="IPR001214">
    <property type="entry name" value="SET_dom"/>
</dbReference>
<dbReference type="RefSeq" id="XP_028868694.1">
    <property type="nucleotide sequence ID" value="XM_029012861.1"/>
</dbReference>
<dbReference type="AlphaFoldDB" id="A0A2H6KHJ9"/>
<evidence type="ECO:0000259" key="2">
    <source>
        <dbReference type="PROSITE" id="PS50280"/>
    </source>
</evidence>
<proteinExistence type="predicted"/>
<evidence type="ECO:0000313" key="3">
    <source>
        <dbReference type="EMBL" id="GBE62451.1"/>
    </source>
</evidence>
<dbReference type="Proteomes" id="UP000236319">
    <property type="component" value="Unassembled WGS sequence"/>
</dbReference>
<reference evidence="3 4" key="1">
    <citation type="journal article" date="2017" name="BMC Genomics">
        <title>Whole-genome assembly of Babesia ovata and comparative genomics between closely related pathogens.</title>
        <authorList>
            <person name="Yamagishi J."/>
            <person name="Asada M."/>
            <person name="Hakimi H."/>
            <person name="Tanaka T.Q."/>
            <person name="Sugimoto C."/>
            <person name="Kawazu S."/>
        </authorList>
    </citation>
    <scope>NUCLEOTIDE SEQUENCE [LARGE SCALE GENOMIC DNA]</scope>
    <source>
        <strain evidence="3 4">Miyake</strain>
    </source>
</reference>
<feature type="signal peptide" evidence="1">
    <location>
        <begin position="1"/>
        <end position="25"/>
    </location>
</feature>